<dbReference type="PANTHER" id="PTHR43943">
    <property type="entry name" value="DEHYDROGENASE/REDUCTASE (SDR FAMILY) MEMBER 4"/>
    <property type="match status" value="1"/>
</dbReference>
<dbReference type="Gene3D" id="3.40.50.720">
    <property type="entry name" value="NAD(P)-binding Rossmann-like Domain"/>
    <property type="match status" value="1"/>
</dbReference>
<dbReference type="FunFam" id="3.40.50.720:FF:000084">
    <property type="entry name" value="Short-chain dehydrogenase reductase"/>
    <property type="match status" value="1"/>
</dbReference>
<evidence type="ECO:0000313" key="2">
    <source>
        <dbReference type="EMBL" id="SEH50073.1"/>
    </source>
</evidence>
<comment type="similarity">
    <text evidence="1">Belongs to the short-chain dehydrogenases/reductases (SDR) family.</text>
</comment>
<name>A0A1H6IM36_9EURY</name>
<gene>
    <name evidence="2" type="ORF">SAMN05192561_103167</name>
</gene>
<dbReference type="InterPro" id="IPR002347">
    <property type="entry name" value="SDR_fam"/>
</dbReference>
<dbReference type="InterPro" id="IPR036291">
    <property type="entry name" value="NAD(P)-bd_dom_sf"/>
</dbReference>
<accession>A0A1H6IM36</accession>
<dbReference type="EMBL" id="FNWU01000003">
    <property type="protein sequence ID" value="SEH50073.1"/>
    <property type="molecule type" value="Genomic_DNA"/>
</dbReference>
<sequence length="266" mass="29036">MDLELANRTAIVAASSKGLGYASAQRLLEEGANVTVCSRSMERAEESAASLAVEADVDADRVLPVECDVTNRDDVDRLVEETVDEFGGVDVHVNNHGGPPAVTFEEATEEQWDDSYAGVISSTRWMTEAVLPHLQESDVGSLITVTSASAREPPKGHAISNVFRLGLYGLAKTISREYAPEVRSNVVTPRFVMTDRLKYKVERRAEHRDITEEEALQTRIDEVSLDRSGDPDEFADAVAFLASPRASYITGEVVSVDGGWSKYVLS</sequence>
<dbReference type="STRING" id="1267564.SAMN05192561_103167"/>
<dbReference type="RefSeq" id="WP_092816736.1">
    <property type="nucleotide sequence ID" value="NZ_FNWU01000003.1"/>
</dbReference>
<keyword evidence="3" id="KW-1185">Reference proteome</keyword>
<dbReference type="CDD" id="cd05344">
    <property type="entry name" value="BKR_like_SDR_like"/>
    <property type="match status" value="1"/>
</dbReference>
<evidence type="ECO:0000313" key="3">
    <source>
        <dbReference type="Proteomes" id="UP000199215"/>
    </source>
</evidence>
<reference evidence="2 3" key="1">
    <citation type="submission" date="2016-10" db="EMBL/GenBank/DDBJ databases">
        <authorList>
            <person name="de Groot N.N."/>
        </authorList>
    </citation>
    <scope>NUCLEOTIDE SEQUENCE [LARGE SCALE GENOMIC DNA]</scope>
    <source>
        <strain evidence="2 3">IBRC-M10418</strain>
    </source>
</reference>
<dbReference type="Proteomes" id="UP000199215">
    <property type="component" value="Unassembled WGS sequence"/>
</dbReference>
<dbReference type="AlphaFoldDB" id="A0A1H6IM36"/>
<dbReference type="Pfam" id="PF13561">
    <property type="entry name" value="adh_short_C2"/>
    <property type="match status" value="1"/>
</dbReference>
<evidence type="ECO:0000256" key="1">
    <source>
        <dbReference type="ARBA" id="ARBA00006484"/>
    </source>
</evidence>
<proteinExistence type="inferred from homology"/>
<dbReference type="PRINTS" id="PR00081">
    <property type="entry name" value="GDHRDH"/>
</dbReference>
<protein>
    <submittedName>
        <fullName evidence="2">3-oxoacyl-[acyl-carrier protein] reductase</fullName>
    </submittedName>
</protein>
<dbReference type="SUPFAM" id="SSF51735">
    <property type="entry name" value="NAD(P)-binding Rossmann-fold domains"/>
    <property type="match status" value="1"/>
</dbReference>
<dbReference type="PANTHER" id="PTHR43943:SF2">
    <property type="entry name" value="DEHYDROGENASE_REDUCTASE 4"/>
    <property type="match status" value="1"/>
</dbReference>
<dbReference type="OrthoDB" id="7442at2157"/>
<organism evidence="2 3">
    <name type="scientific">Halopenitus malekzadehii</name>
    <dbReference type="NCBI Taxonomy" id="1267564"/>
    <lineage>
        <taxon>Archaea</taxon>
        <taxon>Methanobacteriati</taxon>
        <taxon>Methanobacteriota</taxon>
        <taxon>Stenosarchaea group</taxon>
        <taxon>Halobacteria</taxon>
        <taxon>Halobacteriales</taxon>
        <taxon>Haloferacaceae</taxon>
        <taxon>Halopenitus</taxon>
    </lineage>
</organism>